<dbReference type="STRING" id="537006.PRABACTJOHN_02360"/>
<reference evidence="3 4" key="2">
    <citation type="submission" date="2008-10" db="EMBL/GenBank/DDBJ databases">
        <authorList>
            <person name="Fulton L."/>
            <person name="Clifton S."/>
            <person name="Fulton B."/>
            <person name="Xu J."/>
            <person name="Minx P."/>
            <person name="Pepin K.H."/>
            <person name="Johnson M."/>
            <person name="Bhonagiri V."/>
            <person name="Nash W.E."/>
            <person name="Mardis E.R."/>
            <person name="Wilson R.K."/>
        </authorList>
    </citation>
    <scope>NUCLEOTIDE SEQUENCE [LARGE SCALE GENOMIC DNA]</scope>
    <source>
        <strain evidence="3 4">DSM 18315</strain>
    </source>
</reference>
<evidence type="ECO:0000313" key="4">
    <source>
        <dbReference type="Proteomes" id="UP000005510"/>
    </source>
</evidence>
<protein>
    <submittedName>
        <fullName evidence="3">Uncharacterized protein</fullName>
    </submittedName>
</protein>
<keyword evidence="2" id="KW-1133">Transmembrane helix</keyword>
<gene>
    <name evidence="3" type="ORF">PRABACTJOHN_02360</name>
</gene>
<feature type="coiled-coil region" evidence="1">
    <location>
        <begin position="108"/>
        <end position="135"/>
    </location>
</feature>
<comment type="caution">
    <text evidence="3">The sequence shown here is derived from an EMBL/GenBank/DDBJ whole genome shotgun (WGS) entry which is preliminary data.</text>
</comment>
<evidence type="ECO:0000256" key="2">
    <source>
        <dbReference type="SAM" id="Phobius"/>
    </source>
</evidence>
<keyword evidence="2" id="KW-0472">Membrane</keyword>
<evidence type="ECO:0000256" key="1">
    <source>
        <dbReference type="SAM" id="Coils"/>
    </source>
</evidence>
<dbReference type="EMBL" id="ABYH01000266">
    <property type="protein sequence ID" value="EEC96242.1"/>
    <property type="molecule type" value="Genomic_DNA"/>
</dbReference>
<evidence type="ECO:0000313" key="3">
    <source>
        <dbReference type="EMBL" id="EEC96242.1"/>
    </source>
</evidence>
<accession>B7BBE8</accession>
<proteinExistence type="predicted"/>
<name>B7BBE8_9BACT</name>
<keyword evidence="1" id="KW-0175">Coiled coil</keyword>
<dbReference type="GeneID" id="93409055"/>
<dbReference type="HOGENOM" id="CLU_1444974_0_0_10"/>
<sequence>MKNNTLSGFIGGLTVALFLVAACVFFEPFNYKSIYVVNPEKVLTNDDSIRQDSVICSRIEILKDLENKGILLTPGEYTSHISSYYSTLVAFLIGLFVLFTIGSIFSIKITSNKEIEEIREELDNKESKIKDNLKKDIRESLSELLRDSISFKESVISAIYGRIEDDLITRTDKENIEKKLSKVEEDITFLFESLDGISEKESSKEEIE</sequence>
<dbReference type="RefSeq" id="WP_008149737.1">
    <property type="nucleotide sequence ID" value="NZ_CP102285.1"/>
</dbReference>
<reference evidence="3 4" key="1">
    <citation type="submission" date="2008-10" db="EMBL/GenBank/DDBJ databases">
        <title>Draft genome sequence of Parabacteroides johnsonii (DSM 18315).</title>
        <authorList>
            <person name="Sudarsanam P."/>
            <person name="Ley R."/>
            <person name="Guruge J."/>
            <person name="Turnbaugh P.J."/>
            <person name="Mahowald M."/>
            <person name="Liep D."/>
            <person name="Gordon J."/>
        </authorList>
    </citation>
    <scope>NUCLEOTIDE SEQUENCE [LARGE SCALE GENOMIC DNA]</scope>
    <source>
        <strain evidence="3 4">DSM 18315</strain>
    </source>
</reference>
<dbReference type="PROSITE" id="PS51257">
    <property type="entry name" value="PROKAR_LIPOPROTEIN"/>
    <property type="match status" value="1"/>
</dbReference>
<organism evidence="3 4">
    <name type="scientific">Parabacteroides johnsonii DSM 18315</name>
    <dbReference type="NCBI Taxonomy" id="537006"/>
    <lineage>
        <taxon>Bacteria</taxon>
        <taxon>Pseudomonadati</taxon>
        <taxon>Bacteroidota</taxon>
        <taxon>Bacteroidia</taxon>
        <taxon>Bacteroidales</taxon>
        <taxon>Tannerellaceae</taxon>
        <taxon>Parabacteroides</taxon>
    </lineage>
</organism>
<dbReference type="Proteomes" id="UP000005510">
    <property type="component" value="Unassembled WGS sequence"/>
</dbReference>
<dbReference type="AlphaFoldDB" id="B7BBE8"/>
<keyword evidence="2" id="KW-0812">Transmembrane</keyword>
<feature type="transmembrane region" description="Helical" evidence="2">
    <location>
        <begin position="84"/>
        <end position="105"/>
    </location>
</feature>